<evidence type="ECO:0000256" key="1">
    <source>
        <dbReference type="SAM" id="Phobius"/>
    </source>
</evidence>
<organism evidence="2 3">
    <name type="scientific">Acorus calamus</name>
    <name type="common">Sweet flag</name>
    <dbReference type="NCBI Taxonomy" id="4465"/>
    <lineage>
        <taxon>Eukaryota</taxon>
        <taxon>Viridiplantae</taxon>
        <taxon>Streptophyta</taxon>
        <taxon>Embryophyta</taxon>
        <taxon>Tracheophyta</taxon>
        <taxon>Spermatophyta</taxon>
        <taxon>Magnoliopsida</taxon>
        <taxon>Liliopsida</taxon>
        <taxon>Acoraceae</taxon>
        <taxon>Acorus</taxon>
    </lineage>
</organism>
<keyword evidence="1" id="KW-1133">Transmembrane helix</keyword>
<evidence type="ECO:0000313" key="2">
    <source>
        <dbReference type="EMBL" id="KAK1312125.1"/>
    </source>
</evidence>
<comment type="caution">
    <text evidence="2">The sequence shown here is derived from an EMBL/GenBank/DDBJ whole genome shotgun (WGS) entry which is preliminary data.</text>
</comment>
<reference evidence="2" key="1">
    <citation type="journal article" date="2023" name="Nat. Commun.">
        <title>Diploid and tetraploid genomes of Acorus and the evolution of monocots.</title>
        <authorList>
            <person name="Ma L."/>
            <person name="Liu K.W."/>
            <person name="Li Z."/>
            <person name="Hsiao Y.Y."/>
            <person name="Qi Y."/>
            <person name="Fu T."/>
            <person name="Tang G.D."/>
            <person name="Zhang D."/>
            <person name="Sun W.H."/>
            <person name="Liu D.K."/>
            <person name="Li Y."/>
            <person name="Chen G.Z."/>
            <person name="Liu X.D."/>
            <person name="Liao X.Y."/>
            <person name="Jiang Y.T."/>
            <person name="Yu X."/>
            <person name="Hao Y."/>
            <person name="Huang J."/>
            <person name="Zhao X.W."/>
            <person name="Ke S."/>
            <person name="Chen Y.Y."/>
            <person name="Wu W.L."/>
            <person name="Hsu J.L."/>
            <person name="Lin Y.F."/>
            <person name="Huang M.D."/>
            <person name="Li C.Y."/>
            <person name="Huang L."/>
            <person name="Wang Z.W."/>
            <person name="Zhao X."/>
            <person name="Zhong W.Y."/>
            <person name="Peng D.H."/>
            <person name="Ahmad S."/>
            <person name="Lan S."/>
            <person name="Zhang J.S."/>
            <person name="Tsai W.C."/>
            <person name="Van de Peer Y."/>
            <person name="Liu Z.J."/>
        </authorList>
    </citation>
    <scope>NUCLEOTIDE SEQUENCE</scope>
    <source>
        <strain evidence="2">CP</strain>
    </source>
</reference>
<proteinExistence type="predicted"/>
<dbReference type="Proteomes" id="UP001180020">
    <property type="component" value="Unassembled WGS sequence"/>
</dbReference>
<sequence length="474" mass="53425">MALILRFSISTPIEPQRSCVSRKPPLQAISSRSTSNLTRDESDFFWVDYLEWKLHESAKSFHTALQDHELGRNNSHLSKAWIAVGLPQLVTGETVGPTTRGRLQRQEIQLKKASQPKKAKVPSATKTYKQLAKEKHQLTEEEQVALAIAQSKIEAEKLQSVYTKVDEVLIQDFLSHFGGKVLRSGSGHDAPFWMGLVQRKLVVGLQRENVPAKLNGPCNVKVVTEEIGWLNFYATFPGTEHQDRKRLKQHIIQAEKEIIHSTALKICSDMFSSFTHYAKSSEPSLHENSISFIKERKSSKITKAFTPMLELGKDEMEYTSTLFRELEQDVEDAVTKGSIECVPQEAPHIKADIWTGTRLLCIDLSVAADLIWKKTCGSALTVREAKKISRAVADITCVIPLTILMLLQDNIFKQCYDSESYVFDILYVLMMLQITAIGHAALFAAIKRYIPCLDGGCEAAGERDKEMAEFRPWN</sequence>
<evidence type="ECO:0000313" key="3">
    <source>
        <dbReference type="Proteomes" id="UP001180020"/>
    </source>
</evidence>
<protein>
    <submittedName>
        <fullName evidence="2">Uncharacterized protein</fullName>
    </submittedName>
</protein>
<feature type="transmembrane region" description="Helical" evidence="1">
    <location>
        <begin position="425"/>
        <end position="446"/>
    </location>
</feature>
<dbReference type="EMBL" id="JAUJYO010000007">
    <property type="protein sequence ID" value="KAK1312125.1"/>
    <property type="molecule type" value="Genomic_DNA"/>
</dbReference>
<keyword evidence="3" id="KW-1185">Reference proteome</keyword>
<keyword evidence="1" id="KW-0812">Transmembrane</keyword>
<accession>A0AAV9EET5</accession>
<keyword evidence="1" id="KW-0472">Membrane</keyword>
<reference evidence="2" key="2">
    <citation type="submission" date="2023-06" db="EMBL/GenBank/DDBJ databases">
        <authorList>
            <person name="Ma L."/>
            <person name="Liu K.-W."/>
            <person name="Li Z."/>
            <person name="Hsiao Y.-Y."/>
            <person name="Qi Y."/>
            <person name="Fu T."/>
            <person name="Tang G."/>
            <person name="Zhang D."/>
            <person name="Sun W.-H."/>
            <person name="Liu D.-K."/>
            <person name="Li Y."/>
            <person name="Chen G.-Z."/>
            <person name="Liu X.-D."/>
            <person name="Liao X.-Y."/>
            <person name="Jiang Y.-T."/>
            <person name="Yu X."/>
            <person name="Hao Y."/>
            <person name="Huang J."/>
            <person name="Zhao X.-W."/>
            <person name="Ke S."/>
            <person name="Chen Y.-Y."/>
            <person name="Wu W.-L."/>
            <person name="Hsu J.-L."/>
            <person name="Lin Y.-F."/>
            <person name="Huang M.-D."/>
            <person name="Li C.-Y."/>
            <person name="Huang L."/>
            <person name="Wang Z.-W."/>
            <person name="Zhao X."/>
            <person name="Zhong W.-Y."/>
            <person name="Peng D.-H."/>
            <person name="Ahmad S."/>
            <person name="Lan S."/>
            <person name="Zhang J.-S."/>
            <person name="Tsai W.-C."/>
            <person name="Van De Peer Y."/>
            <person name="Liu Z.-J."/>
        </authorList>
    </citation>
    <scope>NUCLEOTIDE SEQUENCE</scope>
    <source>
        <strain evidence="2">CP</strain>
        <tissue evidence="2">Leaves</tissue>
    </source>
</reference>
<name>A0AAV9EET5_ACOCL</name>
<gene>
    <name evidence="2" type="ORF">QJS10_CPA07g00827</name>
</gene>
<dbReference type="AlphaFoldDB" id="A0AAV9EET5"/>